<protein>
    <submittedName>
        <fullName evidence="2">DUF1405 domain-containing protein</fullName>
    </submittedName>
</protein>
<reference evidence="2 3" key="1">
    <citation type="submission" date="2018-11" db="EMBL/GenBank/DDBJ databases">
        <title>Taxonoimc description of Halomarina strain SPP-AMP-1.</title>
        <authorList>
            <person name="Pal Y."/>
            <person name="Srinivasana K."/>
            <person name="Verma A."/>
            <person name="Kumar P."/>
        </authorList>
    </citation>
    <scope>NUCLEOTIDE SEQUENCE [LARGE SCALE GENOMIC DNA]</scope>
    <source>
        <strain evidence="2 3">SPP-AMP-1</strain>
    </source>
</reference>
<dbReference type="RefSeq" id="WP_124953592.1">
    <property type="nucleotide sequence ID" value="NZ_RRCH01000003.1"/>
</dbReference>
<feature type="transmembrane region" description="Helical" evidence="1">
    <location>
        <begin position="117"/>
        <end position="136"/>
    </location>
</feature>
<feature type="transmembrane region" description="Helical" evidence="1">
    <location>
        <begin position="84"/>
        <end position="105"/>
    </location>
</feature>
<dbReference type="OrthoDB" id="304519at2157"/>
<evidence type="ECO:0000256" key="1">
    <source>
        <dbReference type="SAM" id="Phobius"/>
    </source>
</evidence>
<feature type="transmembrane region" description="Helical" evidence="1">
    <location>
        <begin position="16"/>
        <end position="36"/>
    </location>
</feature>
<dbReference type="InterPro" id="IPR009845">
    <property type="entry name" value="DUF1405"/>
</dbReference>
<keyword evidence="1" id="KW-0472">Membrane</keyword>
<dbReference type="Proteomes" id="UP000282322">
    <property type="component" value="Unassembled WGS sequence"/>
</dbReference>
<feature type="transmembrane region" description="Helical" evidence="1">
    <location>
        <begin position="56"/>
        <end position="72"/>
    </location>
</feature>
<dbReference type="EMBL" id="RRCH01000003">
    <property type="protein sequence ID" value="RRJ33726.1"/>
    <property type="molecule type" value="Genomic_DNA"/>
</dbReference>
<keyword evidence="3" id="KW-1185">Reference proteome</keyword>
<dbReference type="PANTHER" id="PTHR40042">
    <property type="entry name" value="HYPOTHETICAL MEMBRANE SPANNING PROTEIN"/>
    <property type="match status" value="1"/>
</dbReference>
<keyword evidence="1" id="KW-0812">Transmembrane</keyword>
<accession>A0A3P3RJL3</accession>
<name>A0A3P3RJL3_9EURY</name>
<proteinExistence type="predicted"/>
<sequence>MIPKRWAQYYLGNGPSLVWLLLANVVGVLVGVRYYVETMPAVSTFAWPLYADSPTAVLLAALSITTLLPNLGRRIDDAPMNRPLAYLHTLAFVWLVKYGLWTVLVLNLEFSSYYPDLWAYFGIIITHLLFVVEALLIPQYGETTRGALVVSFVALLCNDFVDYWLADVGVCALGQPLSRCDLYPPLRAEPGVVIPLLTVVLSVCSVVVASRLFERFEPGE</sequence>
<feature type="transmembrane region" description="Helical" evidence="1">
    <location>
        <begin position="192"/>
        <end position="213"/>
    </location>
</feature>
<keyword evidence="1" id="KW-1133">Transmembrane helix</keyword>
<gene>
    <name evidence="2" type="ORF">EIK79_02730</name>
</gene>
<organism evidence="2 3">
    <name type="scientific">Halocatena pleomorpha</name>
    <dbReference type="NCBI Taxonomy" id="1785090"/>
    <lineage>
        <taxon>Archaea</taxon>
        <taxon>Methanobacteriati</taxon>
        <taxon>Methanobacteriota</taxon>
        <taxon>Stenosarchaea group</taxon>
        <taxon>Halobacteria</taxon>
        <taxon>Halobacteriales</taxon>
        <taxon>Natronomonadaceae</taxon>
        <taxon>Halocatena</taxon>
    </lineage>
</organism>
<feature type="transmembrane region" description="Helical" evidence="1">
    <location>
        <begin position="148"/>
        <end position="166"/>
    </location>
</feature>
<dbReference type="AlphaFoldDB" id="A0A3P3RJL3"/>
<evidence type="ECO:0000313" key="3">
    <source>
        <dbReference type="Proteomes" id="UP000282322"/>
    </source>
</evidence>
<evidence type="ECO:0000313" key="2">
    <source>
        <dbReference type="EMBL" id="RRJ33726.1"/>
    </source>
</evidence>
<dbReference type="Pfam" id="PF07187">
    <property type="entry name" value="DUF1405"/>
    <property type="match status" value="1"/>
</dbReference>
<comment type="caution">
    <text evidence="2">The sequence shown here is derived from an EMBL/GenBank/DDBJ whole genome shotgun (WGS) entry which is preliminary data.</text>
</comment>
<dbReference type="PANTHER" id="PTHR40042:SF1">
    <property type="entry name" value="DUF1405 DOMAIN-CONTAINING PROTEIN"/>
    <property type="match status" value="1"/>
</dbReference>